<proteinExistence type="predicted"/>
<dbReference type="Pfam" id="PF01476">
    <property type="entry name" value="LysM"/>
    <property type="match status" value="3"/>
</dbReference>
<dbReference type="InterPro" id="IPR052210">
    <property type="entry name" value="LysM1-like"/>
</dbReference>
<feature type="compositionally biased region" description="Polar residues" evidence="4">
    <location>
        <begin position="121"/>
        <end position="131"/>
    </location>
</feature>
<dbReference type="PANTHER" id="PTHR34997">
    <property type="entry name" value="AM15"/>
    <property type="match status" value="1"/>
</dbReference>
<dbReference type="GO" id="GO:0008061">
    <property type="term" value="F:chitin binding"/>
    <property type="evidence" value="ECO:0007669"/>
    <property type="project" value="UniProtKB-KW"/>
</dbReference>
<feature type="domain" description="LysM" evidence="6">
    <location>
        <begin position="146"/>
        <end position="192"/>
    </location>
</feature>
<dbReference type="PROSITE" id="PS51782">
    <property type="entry name" value="LYSM"/>
    <property type="match status" value="4"/>
</dbReference>
<dbReference type="Gene3D" id="3.10.350.10">
    <property type="entry name" value="LysM domain"/>
    <property type="match status" value="4"/>
</dbReference>
<accession>A0A8H7WHL9</accession>
<keyword evidence="2 5" id="KW-0732">Signal</keyword>
<feature type="compositionally biased region" description="Low complexity" evidence="4">
    <location>
        <begin position="100"/>
        <end position="120"/>
    </location>
</feature>
<dbReference type="CDD" id="cd00118">
    <property type="entry name" value="LysM"/>
    <property type="match status" value="3"/>
</dbReference>
<dbReference type="Proteomes" id="UP000664132">
    <property type="component" value="Unassembled WGS sequence"/>
</dbReference>
<feature type="signal peptide" evidence="5">
    <location>
        <begin position="1"/>
        <end position="19"/>
    </location>
</feature>
<dbReference type="InterPro" id="IPR036779">
    <property type="entry name" value="LysM_dom_sf"/>
</dbReference>
<sequence length="368" mass="39287">MLPLYNWCLWIPLIIRVAAVVTPRDDRPGGQFDPNTTSYCSWWQDNDGSMPCSAVPEYWGISLADFLRWNPSLTASCGNFKVGWSYCVETKNEPPPPPSVTTTVKQTTSKSTSMSTKPLPVTTTKPSNGITTPAPIQDGLVKDCDAFYFVQAGDTCSTIASKNGISVAQFISWNPAARSDCSGLWAEVYACVSIIGHTPSKVMTAPATTTKASNGITTPTPVQDGIVKNCDEFYFVQSGDTCASISSKKGITLAQFMSWNPAAKSDCSGLWANTYACVSIIGHTPPSTSTMPITTTTKTGNGVSTPTPIQTGMVTNCKTFYLVKSGDTSSTIATANKITIAKFISWNPAAKSDCTGLWANTYACIAVL</sequence>
<evidence type="ECO:0000256" key="5">
    <source>
        <dbReference type="SAM" id="SignalP"/>
    </source>
</evidence>
<dbReference type="InterPro" id="IPR018392">
    <property type="entry name" value="LysM"/>
</dbReference>
<gene>
    <name evidence="7" type="ORF">IFR04_002036</name>
</gene>
<feature type="chain" id="PRO_5034385565" description="LysM domain-containing protein" evidence="5">
    <location>
        <begin position="20"/>
        <end position="368"/>
    </location>
</feature>
<dbReference type="PANTHER" id="PTHR34997:SF2">
    <property type="entry name" value="LYSM DOMAIN-CONTAINING PROTEIN-RELATED"/>
    <property type="match status" value="1"/>
</dbReference>
<keyword evidence="3" id="KW-0843">Virulence</keyword>
<organism evidence="7 8">
    <name type="scientific">Cadophora malorum</name>
    <dbReference type="NCBI Taxonomy" id="108018"/>
    <lineage>
        <taxon>Eukaryota</taxon>
        <taxon>Fungi</taxon>
        <taxon>Dikarya</taxon>
        <taxon>Ascomycota</taxon>
        <taxon>Pezizomycotina</taxon>
        <taxon>Leotiomycetes</taxon>
        <taxon>Helotiales</taxon>
        <taxon>Ploettnerulaceae</taxon>
        <taxon>Cadophora</taxon>
    </lineage>
</organism>
<dbReference type="AlphaFoldDB" id="A0A8H7WHL9"/>
<keyword evidence="1" id="KW-0147">Chitin-binding</keyword>
<evidence type="ECO:0000256" key="1">
    <source>
        <dbReference type="ARBA" id="ARBA00022669"/>
    </source>
</evidence>
<dbReference type="EMBL" id="JAFJYH010000016">
    <property type="protein sequence ID" value="KAG4424876.1"/>
    <property type="molecule type" value="Genomic_DNA"/>
</dbReference>
<evidence type="ECO:0000256" key="2">
    <source>
        <dbReference type="ARBA" id="ARBA00022729"/>
    </source>
</evidence>
<evidence type="ECO:0000313" key="7">
    <source>
        <dbReference type="EMBL" id="KAG4424876.1"/>
    </source>
</evidence>
<dbReference type="OrthoDB" id="5985073at2759"/>
<evidence type="ECO:0000313" key="8">
    <source>
        <dbReference type="Proteomes" id="UP000664132"/>
    </source>
</evidence>
<dbReference type="SUPFAM" id="SSF54106">
    <property type="entry name" value="LysM domain"/>
    <property type="match status" value="3"/>
</dbReference>
<reference evidence="7" key="1">
    <citation type="submission" date="2021-02" db="EMBL/GenBank/DDBJ databases">
        <title>Genome sequence Cadophora malorum strain M34.</title>
        <authorList>
            <person name="Stefanovic E."/>
            <person name="Vu D."/>
            <person name="Scully C."/>
            <person name="Dijksterhuis J."/>
            <person name="Roader J."/>
            <person name="Houbraken J."/>
        </authorList>
    </citation>
    <scope>NUCLEOTIDE SEQUENCE</scope>
    <source>
        <strain evidence="7">M34</strain>
    </source>
</reference>
<protein>
    <recommendedName>
        <fullName evidence="6">LysM domain-containing protein</fullName>
    </recommendedName>
</protein>
<evidence type="ECO:0000256" key="4">
    <source>
        <dbReference type="SAM" id="MobiDB-lite"/>
    </source>
</evidence>
<comment type="caution">
    <text evidence="7">The sequence shown here is derived from an EMBL/GenBank/DDBJ whole genome shotgun (WGS) entry which is preliminary data.</text>
</comment>
<keyword evidence="8" id="KW-1185">Reference proteome</keyword>
<evidence type="ECO:0000259" key="6">
    <source>
        <dbReference type="PROSITE" id="PS51782"/>
    </source>
</evidence>
<evidence type="ECO:0000256" key="3">
    <source>
        <dbReference type="ARBA" id="ARBA00023026"/>
    </source>
</evidence>
<feature type="domain" description="LysM" evidence="6">
    <location>
        <begin position="232"/>
        <end position="278"/>
    </location>
</feature>
<feature type="region of interest" description="Disordered" evidence="4">
    <location>
        <begin position="93"/>
        <end position="131"/>
    </location>
</feature>
<feature type="domain" description="LysM" evidence="6">
    <location>
        <begin position="319"/>
        <end position="365"/>
    </location>
</feature>
<feature type="domain" description="LysM" evidence="6">
    <location>
        <begin position="41"/>
        <end position="88"/>
    </location>
</feature>
<dbReference type="SMART" id="SM00257">
    <property type="entry name" value="LysM"/>
    <property type="match status" value="3"/>
</dbReference>
<name>A0A8H7WHL9_9HELO</name>